<feature type="region of interest" description="Disordered" evidence="1">
    <location>
        <begin position="107"/>
        <end position="130"/>
    </location>
</feature>
<organism evidence="2 3">
    <name type="scientific">Steinernema hermaphroditum</name>
    <dbReference type="NCBI Taxonomy" id="289476"/>
    <lineage>
        <taxon>Eukaryota</taxon>
        <taxon>Metazoa</taxon>
        <taxon>Ecdysozoa</taxon>
        <taxon>Nematoda</taxon>
        <taxon>Chromadorea</taxon>
        <taxon>Rhabditida</taxon>
        <taxon>Tylenchina</taxon>
        <taxon>Panagrolaimomorpha</taxon>
        <taxon>Strongyloidoidea</taxon>
        <taxon>Steinernematidae</taxon>
        <taxon>Steinernema</taxon>
    </lineage>
</organism>
<evidence type="ECO:0000256" key="1">
    <source>
        <dbReference type="SAM" id="MobiDB-lite"/>
    </source>
</evidence>
<dbReference type="AlphaFoldDB" id="A0AA39IFE6"/>
<name>A0AA39IFE6_9BILA</name>
<comment type="caution">
    <text evidence="2">The sequence shown here is derived from an EMBL/GenBank/DDBJ whole genome shotgun (WGS) entry which is preliminary data.</text>
</comment>
<evidence type="ECO:0000313" key="3">
    <source>
        <dbReference type="Proteomes" id="UP001175271"/>
    </source>
</evidence>
<reference evidence="2" key="1">
    <citation type="submission" date="2023-06" db="EMBL/GenBank/DDBJ databases">
        <title>Genomic analysis of the entomopathogenic nematode Steinernema hermaphroditum.</title>
        <authorList>
            <person name="Schwarz E.M."/>
            <person name="Heppert J.K."/>
            <person name="Baniya A."/>
            <person name="Schwartz H.T."/>
            <person name="Tan C.-H."/>
            <person name="Antoshechkin I."/>
            <person name="Sternberg P.W."/>
            <person name="Goodrich-Blair H."/>
            <person name="Dillman A.R."/>
        </authorList>
    </citation>
    <scope>NUCLEOTIDE SEQUENCE</scope>
    <source>
        <strain evidence="2">PS9179</strain>
        <tissue evidence="2">Whole animal</tissue>
    </source>
</reference>
<feature type="region of interest" description="Disordered" evidence="1">
    <location>
        <begin position="148"/>
        <end position="176"/>
    </location>
</feature>
<proteinExistence type="predicted"/>
<feature type="compositionally biased region" description="Polar residues" evidence="1">
    <location>
        <begin position="71"/>
        <end position="83"/>
    </location>
</feature>
<feature type="compositionally biased region" description="Polar residues" evidence="1">
    <location>
        <begin position="1"/>
        <end position="29"/>
    </location>
</feature>
<dbReference type="EMBL" id="JAUCMV010000001">
    <property type="protein sequence ID" value="KAK0422248.1"/>
    <property type="molecule type" value="Genomic_DNA"/>
</dbReference>
<accession>A0AA39IFE6</accession>
<feature type="compositionally biased region" description="Basic residues" evidence="1">
    <location>
        <begin position="30"/>
        <end position="41"/>
    </location>
</feature>
<dbReference type="Proteomes" id="UP001175271">
    <property type="component" value="Unassembled WGS sequence"/>
</dbReference>
<evidence type="ECO:0000313" key="2">
    <source>
        <dbReference type="EMBL" id="KAK0422248.1"/>
    </source>
</evidence>
<gene>
    <name evidence="2" type="ORF">QR680_007462</name>
</gene>
<protein>
    <submittedName>
        <fullName evidence="2">Uncharacterized protein</fullName>
    </submittedName>
</protein>
<feature type="region of interest" description="Disordered" evidence="1">
    <location>
        <begin position="1"/>
        <end position="93"/>
    </location>
</feature>
<keyword evidence="3" id="KW-1185">Reference proteome</keyword>
<sequence length="194" mass="19910">MPSTSAACSGPSPSKAKSVTPDPITSTPKSSKKAGSRRRPLQKPLVFYPSSASAPASRDQCVSAPVRALMSRTNSVSSPSAASTPKARRQHYRSMCSGSPSFFAASRMTESPQATDIPLPPANWMGSRSSDAEEVSSICSDLGALSLSSASSTESPTPDHCSVASDDSGFSTSSFSAPGTRIDPLHLIAAVAAS</sequence>